<dbReference type="PANTHER" id="PTHR37928:SF1">
    <property type="entry name" value="CFEM DOMAIN PROTEIN (AFU_ORTHOLOGUE AFUA_6G14090)"/>
    <property type="match status" value="1"/>
</dbReference>
<evidence type="ECO:0000256" key="17">
    <source>
        <dbReference type="SAM" id="SignalP"/>
    </source>
</evidence>
<feature type="compositionally biased region" description="Polar residues" evidence="16">
    <location>
        <begin position="275"/>
        <end position="286"/>
    </location>
</feature>
<keyword evidence="10 15" id="KW-0408">Iron</keyword>
<dbReference type="OrthoDB" id="2019572at2759"/>
<dbReference type="GO" id="GO:0046872">
    <property type="term" value="F:metal ion binding"/>
    <property type="evidence" value="ECO:0007669"/>
    <property type="project" value="UniProtKB-UniRule"/>
</dbReference>
<feature type="region of interest" description="Disordered" evidence="16">
    <location>
        <begin position="216"/>
        <end position="292"/>
    </location>
</feature>
<dbReference type="Proteomes" id="UP000012174">
    <property type="component" value="Unassembled WGS sequence"/>
</dbReference>
<comment type="subcellular location">
    <subcellularLocation>
        <location evidence="1">Cell membrane</location>
        <topology evidence="1">Lipid-anchor</topology>
        <topology evidence="1">GPI-anchor</topology>
    </subcellularLocation>
    <subcellularLocation>
        <location evidence="2">Secreted</location>
    </subcellularLocation>
</comment>
<evidence type="ECO:0000256" key="8">
    <source>
        <dbReference type="ARBA" id="ARBA00022723"/>
    </source>
</evidence>
<evidence type="ECO:0000256" key="7">
    <source>
        <dbReference type="ARBA" id="ARBA00022622"/>
    </source>
</evidence>
<evidence type="ECO:0000313" key="20">
    <source>
        <dbReference type="Proteomes" id="UP000012174"/>
    </source>
</evidence>
<evidence type="ECO:0000256" key="16">
    <source>
        <dbReference type="SAM" id="MobiDB-lite"/>
    </source>
</evidence>
<protein>
    <submittedName>
        <fullName evidence="19">Putative cfem domain-containing protein</fullName>
    </submittedName>
</protein>
<organism evidence="19 20">
    <name type="scientific">Eutypa lata (strain UCR-EL1)</name>
    <name type="common">Grapevine dieback disease fungus</name>
    <name type="synonym">Eutypa armeniacae</name>
    <dbReference type="NCBI Taxonomy" id="1287681"/>
    <lineage>
        <taxon>Eukaryota</taxon>
        <taxon>Fungi</taxon>
        <taxon>Dikarya</taxon>
        <taxon>Ascomycota</taxon>
        <taxon>Pezizomycotina</taxon>
        <taxon>Sordariomycetes</taxon>
        <taxon>Xylariomycetidae</taxon>
        <taxon>Xylariales</taxon>
        <taxon>Diatrypaceae</taxon>
        <taxon>Eutypa</taxon>
    </lineage>
</organism>
<evidence type="ECO:0000256" key="13">
    <source>
        <dbReference type="ARBA" id="ARBA00023180"/>
    </source>
</evidence>
<keyword evidence="4" id="KW-1003">Cell membrane</keyword>
<keyword evidence="13" id="KW-0325">Glycoprotein</keyword>
<evidence type="ECO:0000256" key="11">
    <source>
        <dbReference type="ARBA" id="ARBA00023136"/>
    </source>
</evidence>
<dbReference type="GO" id="GO:0005886">
    <property type="term" value="C:plasma membrane"/>
    <property type="evidence" value="ECO:0007669"/>
    <property type="project" value="UniProtKB-SubCell"/>
</dbReference>
<evidence type="ECO:0000256" key="6">
    <source>
        <dbReference type="ARBA" id="ARBA00022617"/>
    </source>
</evidence>
<evidence type="ECO:0000256" key="10">
    <source>
        <dbReference type="ARBA" id="ARBA00023004"/>
    </source>
</evidence>
<keyword evidence="11" id="KW-0472">Membrane</keyword>
<dbReference type="HOGENOM" id="CLU_063084_0_0_1"/>
<gene>
    <name evidence="19" type="ORF">UCREL1_2605</name>
</gene>
<evidence type="ECO:0000256" key="12">
    <source>
        <dbReference type="ARBA" id="ARBA00023157"/>
    </source>
</evidence>
<evidence type="ECO:0000256" key="2">
    <source>
        <dbReference type="ARBA" id="ARBA00004613"/>
    </source>
</evidence>
<dbReference type="SMART" id="SM00747">
    <property type="entry name" value="CFEM"/>
    <property type="match status" value="1"/>
</dbReference>
<evidence type="ECO:0000256" key="5">
    <source>
        <dbReference type="ARBA" id="ARBA00022525"/>
    </source>
</evidence>
<feature type="binding site" description="axial binding residue" evidence="15">
    <location>
        <position position="48"/>
    </location>
    <ligand>
        <name>heme</name>
        <dbReference type="ChEBI" id="CHEBI:30413"/>
    </ligand>
    <ligandPart>
        <name>Fe</name>
        <dbReference type="ChEBI" id="CHEBI:18248"/>
    </ligandPart>
</feature>
<evidence type="ECO:0000256" key="1">
    <source>
        <dbReference type="ARBA" id="ARBA00004609"/>
    </source>
</evidence>
<feature type="chain" id="PRO_5004085308" evidence="17">
    <location>
        <begin position="20"/>
        <end position="312"/>
    </location>
</feature>
<dbReference type="GO" id="GO:0005576">
    <property type="term" value="C:extracellular region"/>
    <property type="evidence" value="ECO:0007669"/>
    <property type="project" value="UniProtKB-SubCell"/>
</dbReference>
<evidence type="ECO:0000256" key="14">
    <source>
        <dbReference type="ARBA" id="ARBA00023288"/>
    </source>
</evidence>
<dbReference type="Pfam" id="PF05730">
    <property type="entry name" value="CFEM"/>
    <property type="match status" value="1"/>
</dbReference>
<accession>M7SUX6</accession>
<keyword evidence="9 17" id="KW-0732">Signal</keyword>
<dbReference type="EMBL" id="KB705880">
    <property type="protein sequence ID" value="EMR70379.1"/>
    <property type="molecule type" value="Genomic_DNA"/>
</dbReference>
<dbReference type="OMA" id="VSDCAQM"/>
<feature type="compositionally biased region" description="Low complexity" evidence="16">
    <location>
        <begin position="167"/>
        <end position="178"/>
    </location>
</feature>
<feature type="signal peptide" evidence="17">
    <location>
        <begin position="1"/>
        <end position="19"/>
    </location>
</feature>
<dbReference type="AlphaFoldDB" id="M7SUX6"/>
<keyword evidence="20" id="KW-1185">Reference proteome</keyword>
<evidence type="ECO:0000256" key="15">
    <source>
        <dbReference type="PROSITE-ProRule" id="PRU01356"/>
    </source>
</evidence>
<sequence>MKTSAILVGSSAALAASQATFPEGFPQCGQVCITNMLNLANNFGCGADPVCLCTKADFIYGIRDCSNEYCQDSSVADQVINYGAQYCADAGIVVSGLPGNTASGSVAPTTTVEATATATGPASEVTTGSEAVTSGVAIATSPIVSVISGSDGVVTSTVGSTTIFSSVEPSVTGSSSSGTEGGAGGAVPISTETLLSTITSGDSVITSTVGTSTIYSTPSGSGTESGSGSQSNTLSTVLSSTVPVTSSDVTLTTTGSDGQATTTAVPTTVPVSESGDGSSTEAPSSTGEGGAAQHTAAPLGIIAAAGVAALLL</sequence>
<dbReference type="GO" id="GO:0098552">
    <property type="term" value="C:side of membrane"/>
    <property type="evidence" value="ECO:0007669"/>
    <property type="project" value="UniProtKB-KW"/>
</dbReference>
<proteinExistence type="inferred from homology"/>
<dbReference type="InterPro" id="IPR051735">
    <property type="entry name" value="CFEM_domain"/>
</dbReference>
<evidence type="ECO:0000256" key="3">
    <source>
        <dbReference type="ARBA" id="ARBA00010031"/>
    </source>
</evidence>
<keyword evidence="12" id="KW-1015">Disulfide bond</keyword>
<dbReference type="PROSITE" id="PS52012">
    <property type="entry name" value="CFEM"/>
    <property type="match status" value="1"/>
</dbReference>
<evidence type="ECO:0000259" key="18">
    <source>
        <dbReference type="PROSITE" id="PS52012"/>
    </source>
</evidence>
<feature type="compositionally biased region" description="Low complexity" evidence="16">
    <location>
        <begin position="216"/>
        <end position="271"/>
    </location>
</feature>
<evidence type="ECO:0000256" key="4">
    <source>
        <dbReference type="ARBA" id="ARBA00022475"/>
    </source>
</evidence>
<keyword evidence="14" id="KW-0449">Lipoprotein</keyword>
<reference evidence="20" key="1">
    <citation type="journal article" date="2013" name="Genome Announc.">
        <title>Draft genome sequence of the grapevine dieback fungus Eutypa lata UCR-EL1.</title>
        <authorList>
            <person name="Blanco-Ulate B."/>
            <person name="Rolshausen P.E."/>
            <person name="Cantu D."/>
        </authorList>
    </citation>
    <scope>NUCLEOTIDE SEQUENCE [LARGE SCALE GENOMIC DNA]</scope>
    <source>
        <strain evidence="20">UCR-EL1</strain>
    </source>
</reference>
<keyword evidence="5" id="KW-0964">Secreted</keyword>
<comment type="caution">
    <text evidence="15">Lacks conserved residue(s) required for the propagation of feature annotation.</text>
</comment>
<evidence type="ECO:0000313" key="19">
    <source>
        <dbReference type="EMBL" id="EMR70379.1"/>
    </source>
</evidence>
<feature type="region of interest" description="Disordered" evidence="16">
    <location>
        <begin position="167"/>
        <end position="187"/>
    </location>
</feature>
<evidence type="ECO:0000256" key="9">
    <source>
        <dbReference type="ARBA" id="ARBA00022729"/>
    </source>
</evidence>
<name>M7SUX6_EUTLA</name>
<dbReference type="KEGG" id="ela:UCREL1_2605"/>
<dbReference type="eggNOG" id="ENOG502S1H2">
    <property type="taxonomic scope" value="Eukaryota"/>
</dbReference>
<keyword evidence="6 15" id="KW-0349">Heme</keyword>
<keyword evidence="8 15" id="KW-0479">Metal-binding</keyword>
<comment type="similarity">
    <text evidence="3">Belongs to the RBT5 family.</text>
</comment>
<dbReference type="InterPro" id="IPR008427">
    <property type="entry name" value="Extracellular_membr_CFEM_dom"/>
</dbReference>
<feature type="domain" description="CFEM" evidence="18">
    <location>
        <begin position="1"/>
        <end position="117"/>
    </location>
</feature>
<keyword evidence="7" id="KW-0336">GPI-anchor</keyword>
<dbReference type="PANTHER" id="PTHR37928">
    <property type="entry name" value="CFEM DOMAIN PROTEIN (AFU_ORTHOLOGUE AFUA_6G14090)"/>
    <property type="match status" value="1"/>
</dbReference>